<dbReference type="InterPro" id="IPR036390">
    <property type="entry name" value="WH_DNA-bd_sf"/>
</dbReference>
<evidence type="ECO:0000313" key="2">
    <source>
        <dbReference type="EMBL" id="NNG40808.1"/>
    </source>
</evidence>
<dbReference type="Pfam" id="PF12840">
    <property type="entry name" value="HTH_20"/>
    <property type="match status" value="1"/>
</dbReference>
<proteinExistence type="predicted"/>
<dbReference type="InterPro" id="IPR001845">
    <property type="entry name" value="HTH_ArsR_DNA-bd_dom"/>
</dbReference>
<reference evidence="2 3" key="1">
    <citation type="submission" date="2020-05" db="EMBL/GenBank/DDBJ databases">
        <title>Flexivirga sp. ID2601S isolated from air conditioner.</title>
        <authorList>
            <person name="Kim D.H."/>
        </authorList>
    </citation>
    <scope>NUCLEOTIDE SEQUENCE [LARGE SCALE GENOMIC DNA]</scope>
    <source>
        <strain evidence="2 3">ID2601S</strain>
    </source>
</reference>
<dbReference type="InterPro" id="IPR036388">
    <property type="entry name" value="WH-like_DNA-bd_sf"/>
</dbReference>
<evidence type="ECO:0000259" key="1">
    <source>
        <dbReference type="PROSITE" id="PS50987"/>
    </source>
</evidence>
<sequence>MSAAPVFAALGDQRRLELLERLTEEPATATLLAAPLAISRQAVVKHLQVLQDAGLVRSSRHGRDVVYDVDAAGLQQPQDWLAAHRAAWNRRLRDLKARAEQ</sequence>
<name>A0A849ANC3_9MICO</name>
<dbReference type="CDD" id="cd00090">
    <property type="entry name" value="HTH_ARSR"/>
    <property type="match status" value="1"/>
</dbReference>
<protein>
    <submittedName>
        <fullName evidence="2">Helix-turn-helix transcriptional regulator</fullName>
    </submittedName>
</protein>
<dbReference type="SUPFAM" id="SSF46785">
    <property type="entry name" value="Winged helix' DNA-binding domain"/>
    <property type="match status" value="1"/>
</dbReference>
<dbReference type="SMART" id="SM00418">
    <property type="entry name" value="HTH_ARSR"/>
    <property type="match status" value="1"/>
</dbReference>
<gene>
    <name evidence="2" type="ORF">HJ588_16225</name>
</gene>
<dbReference type="NCBIfam" id="NF033788">
    <property type="entry name" value="HTH_metalloreg"/>
    <property type="match status" value="1"/>
</dbReference>
<dbReference type="PANTHER" id="PTHR38600:SF2">
    <property type="entry name" value="SLL0088 PROTEIN"/>
    <property type="match status" value="1"/>
</dbReference>
<comment type="caution">
    <text evidence="2">The sequence shown here is derived from an EMBL/GenBank/DDBJ whole genome shotgun (WGS) entry which is preliminary data.</text>
</comment>
<dbReference type="Proteomes" id="UP000557772">
    <property type="component" value="Unassembled WGS sequence"/>
</dbReference>
<dbReference type="AlphaFoldDB" id="A0A849ANC3"/>
<evidence type="ECO:0000313" key="3">
    <source>
        <dbReference type="Proteomes" id="UP000557772"/>
    </source>
</evidence>
<accession>A0A849ANC3</accession>
<dbReference type="InterPro" id="IPR011991">
    <property type="entry name" value="ArsR-like_HTH"/>
</dbReference>
<feature type="domain" description="HTH arsR-type" evidence="1">
    <location>
        <begin position="1"/>
        <end position="89"/>
    </location>
</feature>
<dbReference type="Gene3D" id="1.10.10.10">
    <property type="entry name" value="Winged helix-like DNA-binding domain superfamily/Winged helix DNA-binding domain"/>
    <property type="match status" value="1"/>
</dbReference>
<keyword evidence="3" id="KW-1185">Reference proteome</keyword>
<dbReference type="RefSeq" id="WP_171157588.1">
    <property type="nucleotide sequence ID" value="NZ_JABENB010000003.1"/>
</dbReference>
<dbReference type="PROSITE" id="PS50987">
    <property type="entry name" value="HTH_ARSR_2"/>
    <property type="match status" value="1"/>
</dbReference>
<dbReference type="PRINTS" id="PR00778">
    <property type="entry name" value="HTHARSR"/>
</dbReference>
<dbReference type="EMBL" id="JABENB010000003">
    <property type="protein sequence ID" value="NNG40808.1"/>
    <property type="molecule type" value="Genomic_DNA"/>
</dbReference>
<dbReference type="PANTHER" id="PTHR38600">
    <property type="entry name" value="TRANSCRIPTIONAL REGULATORY PROTEIN"/>
    <property type="match status" value="1"/>
</dbReference>
<organism evidence="2 3">
    <name type="scientific">Flexivirga aerilata</name>
    <dbReference type="NCBI Taxonomy" id="1656889"/>
    <lineage>
        <taxon>Bacteria</taxon>
        <taxon>Bacillati</taxon>
        <taxon>Actinomycetota</taxon>
        <taxon>Actinomycetes</taxon>
        <taxon>Micrococcales</taxon>
        <taxon>Dermacoccaceae</taxon>
        <taxon>Flexivirga</taxon>
    </lineage>
</organism>
<dbReference type="GO" id="GO:0003700">
    <property type="term" value="F:DNA-binding transcription factor activity"/>
    <property type="evidence" value="ECO:0007669"/>
    <property type="project" value="InterPro"/>
</dbReference>